<organism evidence="2 3">
    <name type="scientific">Pedosphaera parvula (strain Ellin514)</name>
    <dbReference type="NCBI Taxonomy" id="320771"/>
    <lineage>
        <taxon>Bacteria</taxon>
        <taxon>Pseudomonadati</taxon>
        <taxon>Verrucomicrobiota</taxon>
        <taxon>Pedosphaerae</taxon>
        <taxon>Pedosphaerales</taxon>
        <taxon>Pedosphaeraceae</taxon>
        <taxon>Pedosphaera</taxon>
    </lineage>
</organism>
<dbReference type="AlphaFoldDB" id="B9XKB1"/>
<sequence length="253" mass="28194" precursor="true">MKMIYLLLLGCFLQSATIFAAESADIAIKLKNLKHTSWENSTNKLLTGETRSPIFANEFLTAAARTPVQVNSKKTTYEYEVGQYGTSSYSIVTFISDKTHNIWIGPKQDFYVDLDSGILGGKLSPGGFIIWCESMVLKQNLKTTNLTEVIQKFEEDTDINAIDRALQGGQNDEVRLRHLTNLRRVFNTWAFTDGPFSSTTSPSARLVSSELVDGQVKLQLENPASQFVGEAWIDPVTKKVTKAVESGKQVFPR</sequence>
<feature type="chain" id="PRO_5002894879" description="DUF4412 domain-containing protein" evidence="1">
    <location>
        <begin position="21"/>
        <end position="253"/>
    </location>
</feature>
<name>B9XKB1_PEDPL</name>
<evidence type="ECO:0000313" key="2">
    <source>
        <dbReference type="EMBL" id="EEF59749.1"/>
    </source>
</evidence>
<protein>
    <recommendedName>
        <fullName evidence="4">DUF4412 domain-containing protein</fullName>
    </recommendedName>
</protein>
<dbReference type="OrthoDB" id="9908339at2"/>
<keyword evidence="1" id="KW-0732">Signal</keyword>
<dbReference type="EMBL" id="ABOX02000024">
    <property type="protein sequence ID" value="EEF59749.1"/>
    <property type="molecule type" value="Genomic_DNA"/>
</dbReference>
<dbReference type="RefSeq" id="WP_007416254.1">
    <property type="nucleotide sequence ID" value="NZ_ABOX02000024.1"/>
</dbReference>
<evidence type="ECO:0000256" key="1">
    <source>
        <dbReference type="SAM" id="SignalP"/>
    </source>
</evidence>
<reference evidence="2 3" key="1">
    <citation type="journal article" date="2011" name="J. Bacteriol.">
        <title>Genome sequence of 'Pedosphaera parvula' Ellin514, an aerobic Verrucomicrobial isolate from pasture soil.</title>
        <authorList>
            <person name="Kant R."/>
            <person name="van Passel M.W."/>
            <person name="Sangwan P."/>
            <person name="Palva A."/>
            <person name="Lucas S."/>
            <person name="Copeland A."/>
            <person name="Lapidus A."/>
            <person name="Glavina Del Rio T."/>
            <person name="Dalin E."/>
            <person name="Tice H."/>
            <person name="Bruce D."/>
            <person name="Goodwin L."/>
            <person name="Pitluck S."/>
            <person name="Chertkov O."/>
            <person name="Larimer F.W."/>
            <person name="Land M.L."/>
            <person name="Hauser L."/>
            <person name="Brettin T.S."/>
            <person name="Detter J.C."/>
            <person name="Han S."/>
            <person name="de Vos W.M."/>
            <person name="Janssen P.H."/>
            <person name="Smidt H."/>
        </authorList>
    </citation>
    <scope>NUCLEOTIDE SEQUENCE [LARGE SCALE GENOMIC DNA]</scope>
    <source>
        <strain evidence="2 3">Ellin514</strain>
    </source>
</reference>
<evidence type="ECO:0008006" key="4">
    <source>
        <dbReference type="Google" id="ProtNLM"/>
    </source>
</evidence>
<evidence type="ECO:0000313" key="3">
    <source>
        <dbReference type="Proteomes" id="UP000003688"/>
    </source>
</evidence>
<comment type="caution">
    <text evidence="2">The sequence shown here is derived from an EMBL/GenBank/DDBJ whole genome shotgun (WGS) entry which is preliminary data.</text>
</comment>
<proteinExistence type="predicted"/>
<accession>B9XKB1</accession>
<dbReference type="Proteomes" id="UP000003688">
    <property type="component" value="Unassembled WGS sequence"/>
</dbReference>
<keyword evidence="3" id="KW-1185">Reference proteome</keyword>
<gene>
    <name evidence="2" type="ORF">Cflav_PD2570</name>
</gene>
<feature type="signal peptide" evidence="1">
    <location>
        <begin position="1"/>
        <end position="20"/>
    </location>
</feature>